<dbReference type="InterPro" id="IPR036291">
    <property type="entry name" value="NAD(P)-bd_dom_sf"/>
</dbReference>
<keyword evidence="2" id="KW-0560">Oxidoreductase</keyword>
<dbReference type="Proteomes" id="UP001230933">
    <property type="component" value="Chromosome"/>
</dbReference>
<dbReference type="Gene3D" id="3.40.50.720">
    <property type="entry name" value="NAD(P)-binding Rossmann-like Domain"/>
    <property type="match status" value="1"/>
</dbReference>
<dbReference type="EMBL" id="CP124545">
    <property type="protein sequence ID" value="WMN01753.1"/>
    <property type="molecule type" value="Genomic_DNA"/>
</dbReference>
<dbReference type="PANTHER" id="PTHR24321:SF8">
    <property type="entry name" value="ESTRADIOL 17-BETA-DEHYDROGENASE 8-RELATED"/>
    <property type="match status" value="1"/>
</dbReference>
<dbReference type="NCBIfam" id="NF005395">
    <property type="entry name" value="PRK06940.1"/>
    <property type="match status" value="1"/>
</dbReference>
<sequence>MGQQVTVVIGIGGMGETLARRQGPGRKLVLADFNEAALSRVADTLRGEGYDVDTHVVDVSSRESVAKLASDAAAVGTITQVAHTAGLSPTQAAAEAILKVDLAGVAFVLDEFGTVIAPGGAGVVIASMAGAISQGHFPAELEGLLAHTPCDQLLELPFLSEPSFAESNAAYAISKRGNQLRVQAASIAWGARGARINSVSPGIIATPMGQEELAGESGRQMQAMTDASAAKRLGTSGDIANAVAFLLGPDSSFITGTDLLVDGGVVAALRSGNLTIG</sequence>
<evidence type="ECO:0000256" key="2">
    <source>
        <dbReference type="ARBA" id="ARBA00023002"/>
    </source>
</evidence>
<dbReference type="RefSeq" id="WP_308370686.1">
    <property type="nucleotide sequence ID" value="NZ_CP124545.1"/>
</dbReference>
<gene>
    <name evidence="3" type="ORF">QIE55_31100</name>
</gene>
<organism evidence="3 4">
    <name type="scientific">Rhodococcus erythropolis</name>
    <name type="common">Arthrobacter picolinophilus</name>
    <dbReference type="NCBI Taxonomy" id="1833"/>
    <lineage>
        <taxon>Bacteria</taxon>
        <taxon>Bacillati</taxon>
        <taxon>Actinomycetota</taxon>
        <taxon>Actinomycetes</taxon>
        <taxon>Mycobacteriales</taxon>
        <taxon>Nocardiaceae</taxon>
        <taxon>Rhodococcus</taxon>
        <taxon>Rhodococcus erythropolis group</taxon>
    </lineage>
</organism>
<evidence type="ECO:0000256" key="1">
    <source>
        <dbReference type="ARBA" id="ARBA00006484"/>
    </source>
</evidence>
<dbReference type="SUPFAM" id="SSF51735">
    <property type="entry name" value="NAD(P)-binding Rossmann-fold domains"/>
    <property type="match status" value="1"/>
</dbReference>
<evidence type="ECO:0000313" key="4">
    <source>
        <dbReference type="Proteomes" id="UP001230933"/>
    </source>
</evidence>
<dbReference type="PRINTS" id="PR00081">
    <property type="entry name" value="GDHRDH"/>
</dbReference>
<proteinExistence type="inferred from homology"/>
<dbReference type="Pfam" id="PF13561">
    <property type="entry name" value="adh_short_C2"/>
    <property type="match status" value="2"/>
</dbReference>
<dbReference type="PANTHER" id="PTHR24321">
    <property type="entry name" value="DEHYDROGENASES, SHORT CHAIN"/>
    <property type="match status" value="1"/>
</dbReference>
<dbReference type="AlphaFoldDB" id="A0AAX3ZXH8"/>
<reference evidence="3" key="1">
    <citation type="submission" date="2023-08" db="EMBL/GenBank/DDBJ databases">
        <title>Isolation and Characterization of Rhodococcus erythropolis MGMM8.</title>
        <authorList>
            <person name="Diabankana R.G.C."/>
            <person name="Afordoanyi D.M."/>
            <person name="Validov S.Z."/>
        </authorList>
    </citation>
    <scope>NUCLEOTIDE SEQUENCE</scope>
    <source>
        <strain evidence="3">MGMM8</strain>
    </source>
</reference>
<evidence type="ECO:0000313" key="3">
    <source>
        <dbReference type="EMBL" id="WMN01753.1"/>
    </source>
</evidence>
<name>A0AAX3ZXH8_RHOER</name>
<accession>A0AAX3ZXH8</accession>
<protein>
    <submittedName>
        <fullName evidence="3">SDR family oxidoreductase</fullName>
    </submittedName>
</protein>
<dbReference type="GO" id="GO:0016491">
    <property type="term" value="F:oxidoreductase activity"/>
    <property type="evidence" value="ECO:0007669"/>
    <property type="project" value="UniProtKB-KW"/>
</dbReference>
<dbReference type="InterPro" id="IPR002347">
    <property type="entry name" value="SDR_fam"/>
</dbReference>
<comment type="similarity">
    <text evidence="1">Belongs to the short-chain dehydrogenases/reductases (SDR) family.</text>
</comment>